<comment type="caution">
    <text evidence="7">The sequence shown here is derived from an EMBL/GenBank/DDBJ whole genome shotgun (WGS) entry which is preliminary data.</text>
</comment>
<evidence type="ECO:0000256" key="1">
    <source>
        <dbReference type="ARBA" id="ARBA00004371"/>
    </source>
</evidence>
<reference evidence="7 8" key="1">
    <citation type="submission" date="2016-07" db="EMBL/GenBank/DDBJ databases">
        <title>Pervasive Adenine N6-methylation of Active Genes in Fungi.</title>
        <authorList>
            <consortium name="DOE Joint Genome Institute"/>
            <person name="Mondo S.J."/>
            <person name="Dannebaum R.O."/>
            <person name="Kuo R.C."/>
            <person name="Labutti K."/>
            <person name="Haridas S."/>
            <person name="Kuo A."/>
            <person name="Salamov A."/>
            <person name="Ahrendt S.R."/>
            <person name="Lipzen A."/>
            <person name="Sullivan W."/>
            <person name="Andreopoulos W.B."/>
            <person name="Clum A."/>
            <person name="Lindquist E."/>
            <person name="Daum C."/>
            <person name="Ramamoorthy G.K."/>
            <person name="Gryganskyi A."/>
            <person name="Culley D."/>
            <person name="Magnuson J.K."/>
            <person name="James T.Y."/>
            <person name="O'Malley M.A."/>
            <person name="Stajich J.E."/>
            <person name="Spatafora J.W."/>
            <person name="Visel A."/>
            <person name="Grigoriev I.V."/>
        </authorList>
    </citation>
    <scope>NUCLEOTIDE SEQUENCE [LARGE SCALE GENOMIC DNA]</scope>
    <source>
        <strain evidence="7 8">NRRL 3301</strain>
    </source>
</reference>
<name>A0A1X2GVC8_9FUNG</name>
<comment type="similarity">
    <text evidence="3">Belongs to the LAMTOR5 family.</text>
</comment>
<keyword evidence="5" id="KW-0458">Lysosome</keyword>
<evidence type="ECO:0000313" key="7">
    <source>
        <dbReference type="EMBL" id="ORX61990.1"/>
    </source>
</evidence>
<evidence type="ECO:0000256" key="2">
    <source>
        <dbReference type="ARBA" id="ARBA00004496"/>
    </source>
</evidence>
<dbReference type="PANTHER" id="PTHR13342:SF2">
    <property type="entry name" value="RAGULATOR COMPLEX PROTEIN LAMTOR5"/>
    <property type="match status" value="1"/>
</dbReference>
<evidence type="ECO:0000256" key="3">
    <source>
        <dbReference type="ARBA" id="ARBA00007795"/>
    </source>
</evidence>
<accession>A0A1X2GVC8</accession>
<keyword evidence="8" id="KW-1185">Reference proteome</keyword>
<evidence type="ECO:0000313" key="8">
    <source>
        <dbReference type="Proteomes" id="UP000242146"/>
    </source>
</evidence>
<dbReference type="Pfam" id="PF16672">
    <property type="entry name" value="LAMTOR5"/>
    <property type="match status" value="1"/>
</dbReference>
<sequence length="92" mass="9925">MDTELSNTLDTIANEEGVQGVLVVDKAGLCLGVRGNASKFFAPFVASIASSAVNIQQMDDESKIEYPTITVEFNDKKIVVRPQETCTVAVFV</sequence>
<comment type="subcellular location">
    <subcellularLocation>
        <location evidence="2">Cytoplasm</location>
    </subcellularLocation>
    <subcellularLocation>
        <location evidence="1">Lysosome</location>
    </subcellularLocation>
</comment>
<keyword evidence="4" id="KW-0963">Cytoplasm</keyword>
<evidence type="ECO:0000256" key="5">
    <source>
        <dbReference type="ARBA" id="ARBA00023228"/>
    </source>
</evidence>
<dbReference type="GO" id="GO:0043066">
    <property type="term" value="P:negative regulation of apoptotic process"/>
    <property type="evidence" value="ECO:0007669"/>
    <property type="project" value="InterPro"/>
</dbReference>
<dbReference type="InterPro" id="IPR024135">
    <property type="entry name" value="LAMTOR5"/>
</dbReference>
<protein>
    <recommendedName>
        <fullName evidence="6">Late endosomal/lysosomal adaptor and MAPK and MTOR activator 5</fullName>
    </recommendedName>
</protein>
<gene>
    <name evidence="7" type="ORF">DM01DRAFT_1069999</name>
</gene>
<evidence type="ECO:0000256" key="6">
    <source>
        <dbReference type="ARBA" id="ARBA00032692"/>
    </source>
</evidence>
<dbReference type="GO" id="GO:1904263">
    <property type="term" value="P:positive regulation of TORC1 signaling"/>
    <property type="evidence" value="ECO:0007669"/>
    <property type="project" value="TreeGrafter"/>
</dbReference>
<dbReference type="GO" id="GO:0071986">
    <property type="term" value="C:Ragulator complex"/>
    <property type="evidence" value="ECO:0007669"/>
    <property type="project" value="InterPro"/>
</dbReference>
<organism evidence="7 8">
    <name type="scientific">Hesseltinella vesiculosa</name>
    <dbReference type="NCBI Taxonomy" id="101127"/>
    <lineage>
        <taxon>Eukaryota</taxon>
        <taxon>Fungi</taxon>
        <taxon>Fungi incertae sedis</taxon>
        <taxon>Mucoromycota</taxon>
        <taxon>Mucoromycotina</taxon>
        <taxon>Mucoromycetes</taxon>
        <taxon>Mucorales</taxon>
        <taxon>Cunninghamellaceae</taxon>
        <taxon>Hesseltinella</taxon>
    </lineage>
</organism>
<dbReference type="SUPFAM" id="SSF103196">
    <property type="entry name" value="Roadblock/LC7 domain"/>
    <property type="match status" value="1"/>
</dbReference>
<dbReference type="GO" id="GO:0071230">
    <property type="term" value="P:cellular response to amino acid stimulus"/>
    <property type="evidence" value="ECO:0007669"/>
    <property type="project" value="TreeGrafter"/>
</dbReference>
<evidence type="ECO:0000256" key="4">
    <source>
        <dbReference type="ARBA" id="ARBA00022490"/>
    </source>
</evidence>
<dbReference type="Proteomes" id="UP000242146">
    <property type="component" value="Unassembled WGS sequence"/>
</dbReference>
<dbReference type="Gene3D" id="3.30.450.30">
    <property type="entry name" value="Dynein light chain 2a, cytoplasmic"/>
    <property type="match status" value="1"/>
</dbReference>
<dbReference type="EMBL" id="MCGT01000002">
    <property type="protein sequence ID" value="ORX61990.1"/>
    <property type="molecule type" value="Genomic_DNA"/>
</dbReference>
<dbReference type="AlphaFoldDB" id="A0A1X2GVC8"/>
<dbReference type="PANTHER" id="PTHR13342">
    <property type="entry name" value="RAGULATOR COMPLEX PROTEIN LAMTOR5"/>
    <property type="match status" value="1"/>
</dbReference>
<proteinExistence type="inferred from homology"/>
<dbReference type="GO" id="GO:0005085">
    <property type="term" value="F:guanyl-nucleotide exchange factor activity"/>
    <property type="evidence" value="ECO:0007669"/>
    <property type="project" value="TreeGrafter"/>
</dbReference>
<dbReference type="OrthoDB" id="76862at2759"/>